<sequence>MRGRFCLLVLLALVFCVFATAAEAAIIVKPEVIGVNLNFSGTSVTVTGMARGDVCLQVTSSPVRVSLNRQGKVDGFWMSVQKTVVEGVPKLCQFYTSSSLEALPASLRQEITGYRNALTGAKVIERKGEKERVLSPNEAQPFLASLVKLYERKGLYAVHEGKVKVENGRFTAQVAVPPGTPQGDIHVTAFFFKDGRVIAREETTFTVESLGLVHWLRLLSGTNGPVYGGIAVMIALFAGLAVGMAFGFLDRLLGKGQAGGSGAHTH</sequence>
<evidence type="ECO:0000313" key="3">
    <source>
        <dbReference type="EMBL" id="RPF49874.1"/>
    </source>
</evidence>
<feature type="signal peptide" evidence="2">
    <location>
        <begin position="1"/>
        <end position="21"/>
    </location>
</feature>
<dbReference type="AlphaFoldDB" id="A0A3N5AXW9"/>
<keyword evidence="1" id="KW-1133">Transmembrane helix</keyword>
<protein>
    <submittedName>
        <fullName evidence="3">Putative transmembrane protein Alph_Pro_TM</fullName>
    </submittedName>
</protein>
<keyword evidence="4" id="KW-1185">Reference proteome</keyword>
<reference evidence="3 4" key="1">
    <citation type="submission" date="2018-11" db="EMBL/GenBank/DDBJ databases">
        <title>Genomic Encyclopedia of Type Strains, Phase IV (KMG-IV): sequencing the most valuable type-strain genomes for metagenomic binning, comparative biology and taxonomic classification.</title>
        <authorList>
            <person name="Goeker M."/>
        </authorList>
    </citation>
    <scope>NUCLEOTIDE SEQUENCE [LARGE SCALE GENOMIC DNA]</scope>
    <source>
        <strain evidence="3 4">DSM 102936</strain>
    </source>
</reference>
<evidence type="ECO:0000256" key="1">
    <source>
        <dbReference type="SAM" id="Phobius"/>
    </source>
</evidence>
<name>A0A3N5AXW9_9THEO</name>
<feature type="chain" id="PRO_5017978946" evidence="2">
    <location>
        <begin position="22"/>
        <end position="266"/>
    </location>
</feature>
<feature type="transmembrane region" description="Helical" evidence="1">
    <location>
        <begin position="226"/>
        <end position="249"/>
    </location>
</feature>
<dbReference type="EMBL" id="RKRE01000001">
    <property type="protein sequence ID" value="RPF49874.1"/>
    <property type="molecule type" value="Genomic_DNA"/>
</dbReference>
<comment type="caution">
    <text evidence="3">The sequence shown here is derived from an EMBL/GenBank/DDBJ whole genome shotgun (WGS) entry which is preliminary data.</text>
</comment>
<organism evidence="3 4">
    <name type="scientific">Thermodesulfitimonas autotrophica</name>
    <dbReference type="NCBI Taxonomy" id="1894989"/>
    <lineage>
        <taxon>Bacteria</taxon>
        <taxon>Bacillati</taxon>
        <taxon>Bacillota</taxon>
        <taxon>Clostridia</taxon>
        <taxon>Thermoanaerobacterales</taxon>
        <taxon>Thermoanaerobacteraceae</taxon>
        <taxon>Thermodesulfitimonas</taxon>
    </lineage>
</organism>
<accession>A0A3N5AXW9</accession>
<evidence type="ECO:0000256" key="2">
    <source>
        <dbReference type="SAM" id="SignalP"/>
    </source>
</evidence>
<dbReference type="Proteomes" id="UP000282654">
    <property type="component" value="Unassembled WGS sequence"/>
</dbReference>
<keyword evidence="1 3" id="KW-0812">Transmembrane</keyword>
<dbReference type="RefSeq" id="WP_123928024.1">
    <property type="nucleotide sequence ID" value="NZ_RKRE01000001.1"/>
</dbReference>
<gene>
    <name evidence="3" type="ORF">EDD75_0700</name>
</gene>
<keyword evidence="1" id="KW-0472">Membrane</keyword>
<dbReference type="Pfam" id="PF09608">
    <property type="entry name" value="Alph_Pro_TM"/>
    <property type="match status" value="1"/>
</dbReference>
<proteinExistence type="predicted"/>
<dbReference type="OrthoDB" id="1721463at2"/>
<evidence type="ECO:0000313" key="4">
    <source>
        <dbReference type="Proteomes" id="UP000282654"/>
    </source>
</evidence>
<keyword evidence="2" id="KW-0732">Signal</keyword>
<dbReference type="InterPro" id="IPR019088">
    <property type="entry name" value="CHP02186-rel_TM"/>
</dbReference>